<dbReference type="Gene3D" id="3.40.30.10">
    <property type="entry name" value="Glutaredoxin"/>
    <property type="match status" value="1"/>
</dbReference>
<feature type="compositionally biased region" description="Pro residues" evidence="8">
    <location>
        <begin position="176"/>
        <end position="186"/>
    </location>
</feature>
<dbReference type="EMBL" id="HBGE01041355">
    <property type="protein sequence ID" value="CAD9136869.1"/>
    <property type="molecule type" value="Transcribed_RNA"/>
</dbReference>
<dbReference type="Pfam" id="PF13905">
    <property type="entry name" value="Thioredoxin_8"/>
    <property type="match status" value="1"/>
</dbReference>
<feature type="compositionally biased region" description="Basic and acidic residues" evidence="8">
    <location>
        <begin position="296"/>
        <end position="331"/>
    </location>
</feature>
<comment type="catalytic activity">
    <reaction evidence="6">
        <text>[protein]-dithiol + NAD(+) = [protein]-disulfide + NADH + H(+)</text>
        <dbReference type="Rhea" id="RHEA:18749"/>
        <dbReference type="Rhea" id="RHEA-COMP:10593"/>
        <dbReference type="Rhea" id="RHEA-COMP:10594"/>
        <dbReference type="ChEBI" id="CHEBI:15378"/>
        <dbReference type="ChEBI" id="CHEBI:29950"/>
        <dbReference type="ChEBI" id="CHEBI:50058"/>
        <dbReference type="ChEBI" id="CHEBI:57540"/>
        <dbReference type="ChEBI" id="CHEBI:57945"/>
        <dbReference type="EC" id="1.8.1.8"/>
    </reaction>
</comment>
<dbReference type="PANTHER" id="PTHR13871:SF96">
    <property type="entry name" value="THIOREDOXIN DOMAIN-CONTAINING PROTEIN"/>
    <property type="match status" value="1"/>
</dbReference>
<dbReference type="InterPro" id="IPR013766">
    <property type="entry name" value="Thioredoxin_domain"/>
</dbReference>
<feature type="region of interest" description="Disordered" evidence="8">
    <location>
        <begin position="156"/>
        <end position="186"/>
    </location>
</feature>
<keyword evidence="3" id="KW-0560">Oxidoreductase</keyword>
<dbReference type="GO" id="GO:0047134">
    <property type="term" value="F:protein-disulfide reductase [NAD(P)H] activity"/>
    <property type="evidence" value="ECO:0007669"/>
    <property type="project" value="UniProtKB-EC"/>
</dbReference>
<dbReference type="Gene3D" id="1.20.58.2190">
    <property type="match status" value="1"/>
</dbReference>
<dbReference type="InterPro" id="IPR036339">
    <property type="entry name" value="PUB-like_dom_sf"/>
</dbReference>
<feature type="domain" description="Thioredoxin" evidence="9">
    <location>
        <begin position="12"/>
        <end position="140"/>
    </location>
</feature>
<evidence type="ECO:0000259" key="9">
    <source>
        <dbReference type="PROSITE" id="PS51352"/>
    </source>
</evidence>
<evidence type="ECO:0000256" key="3">
    <source>
        <dbReference type="ARBA" id="ARBA00023002"/>
    </source>
</evidence>
<feature type="compositionally biased region" description="Low complexity" evidence="8">
    <location>
        <begin position="156"/>
        <end position="175"/>
    </location>
</feature>
<evidence type="ECO:0000256" key="5">
    <source>
        <dbReference type="ARBA" id="ARBA00025782"/>
    </source>
</evidence>
<evidence type="ECO:0000256" key="7">
    <source>
        <dbReference type="ARBA" id="ARBA00047804"/>
    </source>
</evidence>
<dbReference type="InterPro" id="IPR012336">
    <property type="entry name" value="Thioredoxin-like_fold"/>
</dbReference>
<dbReference type="PROSITE" id="PS51352">
    <property type="entry name" value="THIOREDOXIN_2"/>
    <property type="match status" value="1"/>
</dbReference>
<evidence type="ECO:0000256" key="8">
    <source>
        <dbReference type="SAM" id="MobiDB-lite"/>
    </source>
</evidence>
<feature type="region of interest" description="Disordered" evidence="8">
    <location>
        <begin position="292"/>
        <end position="343"/>
    </location>
</feature>
<dbReference type="AlphaFoldDB" id="A0A7S1QHF9"/>
<dbReference type="SUPFAM" id="SSF52833">
    <property type="entry name" value="Thioredoxin-like"/>
    <property type="match status" value="1"/>
</dbReference>
<evidence type="ECO:0000256" key="1">
    <source>
        <dbReference type="ARBA" id="ARBA00012612"/>
    </source>
</evidence>
<keyword evidence="2" id="KW-0677">Repeat</keyword>
<evidence type="ECO:0000256" key="2">
    <source>
        <dbReference type="ARBA" id="ARBA00022737"/>
    </source>
</evidence>
<evidence type="ECO:0000313" key="10">
    <source>
        <dbReference type="EMBL" id="CAD9136869.1"/>
    </source>
</evidence>
<evidence type="ECO:0000256" key="4">
    <source>
        <dbReference type="ARBA" id="ARBA00023027"/>
    </source>
</evidence>
<comment type="catalytic activity">
    <reaction evidence="7">
        <text>[protein]-dithiol + NADP(+) = [protein]-disulfide + NADPH + H(+)</text>
        <dbReference type="Rhea" id="RHEA:18753"/>
        <dbReference type="Rhea" id="RHEA-COMP:10593"/>
        <dbReference type="Rhea" id="RHEA-COMP:10594"/>
        <dbReference type="ChEBI" id="CHEBI:15378"/>
        <dbReference type="ChEBI" id="CHEBI:29950"/>
        <dbReference type="ChEBI" id="CHEBI:50058"/>
        <dbReference type="ChEBI" id="CHEBI:57783"/>
        <dbReference type="ChEBI" id="CHEBI:58349"/>
        <dbReference type="EC" id="1.8.1.8"/>
    </reaction>
</comment>
<dbReference type="PANTHER" id="PTHR13871">
    <property type="entry name" value="THIOREDOXIN"/>
    <property type="match status" value="1"/>
</dbReference>
<sequence length="343" mass="36530">MGAAGGGHWAETMLGPQLLTKTGLQPTRQALGEPSVVAVYFSAHWCPPCRQFTPMLARAFSLPWPQLKVVFASSDRDEASFNQYYSEMPWLALPFGSHQKEALSAAFQVRGIPSLIILNGSTGQPISMDGRDDFMRNNFDIARCLSDWGFPNGAPAAAPSAPASGAPAASSTAQAPAPPKVVGPEPLPIDDAAADAALARVAEEEWEVQEAFFKTGLKVLDNTLQNPGEAKFRQLKKTNATLQSKLLGVGKDAGLLLMDMAGFKASSDDLLSLPGPPDGHCTAVRKKLQDAGTAAWEKHARAERDARIAEERGKDKDRAPRYTGGEGDRKQVGRRGPARGGGG</sequence>
<dbReference type="InterPro" id="IPR036249">
    <property type="entry name" value="Thioredoxin-like_sf"/>
</dbReference>
<keyword evidence="4" id="KW-0520">NAD</keyword>
<gene>
    <name evidence="10" type="ORF">ACAT0790_LOCUS24956</name>
</gene>
<comment type="similarity">
    <text evidence="5">Belongs to the nucleoredoxin family.</text>
</comment>
<dbReference type="EC" id="1.8.1.8" evidence="1"/>
<reference evidence="10" key="1">
    <citation type="submission" date="2021-01" db="EMBL/GenBank/DDBJ databases">
        <authorList>
            <person name="Corre E."/>
            <person name="Pelletier E."/>
            <person name="Niang G."/>
            <person name="Scheremetjew M."/>
            <person name="Finn R."/>
            <person name="Kale V."/>
            <person name="Holt S."/>
            <person name="Cochrane G."/>
            <person name="Meng A."/>
            <person name="Brown T."/>
            <person name="Cohen L."/>
        </authorList>
    </citation>
    <scope>NUCLEOTIDE SEQUENCE</scope>
    <source>
        <strain evidence="10">OF101</strain>
    </source>
</reference>
<accession>A0A7S1QHF9</accession>
<dbReference type="SUPFAM" id="SSF143503">
    <property type="entry name" value="PUG domain-like"/>
    <property type="match status" value="1"/>
</dbReference>
<protein>
    <recommendedName>
        <fullName evidence="1">protein-disulfide reductase</fullName>
        <ecNumber evidence="1">1.8.1.8</ecNumber>
    </recommendedName>
</protein>
<dbReference type="InterPro" id="IPR052259">
    <property type="entry name" value="Nucleoredoxin-like"/>
</dbReference>
<evidence type="ECO:0000256" key="6">
    <source>
        <dbReference type="ARBA" id="ARBA00047388"/>
    </source>
</evidence>
<organism evidence="10">
    <name type="scientific">Alexandrium catenella</name>
    <name type="common">Red tide dinoflagellate</name>
    <name type="synonym">Gonyaulax catenella</name>
    <dbReference type="NCBI Taxonomy" id="2925"/>
    <lineage>
        <taxon>Eukaryota</taxon>
        <taxon>Sar</taxon>
        <taxon>Alveolata</taxon>
        <taxon>Dinophyceae</taxon>
        <taxon>Gonyaulacales</taxon>
        <taxon>Pyrocystaceae</taxon>
        <taxon>Alexandrium</taxon>
    </lineage>
</organism>
<proteinExistence type="inferred from homology"/>
<dbReference type="CDD" id="cd09212">
    <property type="entry name" value="PUB"/>
    <property type="match status" value="1"/>
</dbReference>
<name>A0A7S1QHF9_ALECA</name>